<dbReference type="Proteomes" id="UP000427716">
    <property type="component" value="Chromosome"/>
</dbReference>
<dbReference type="GO" id="GO:0015031">
    <property type="term" value="P:protein transport"/>
    <property type="evidence" value="ECO:0007669"/>
    <property type="project" value="InterPro"/>
</dbReference>
<keyword evidence="9 10" id="KW-0131">Cell cycle</keyword>
<evidence type="ECO:0000313" key="12">
    <source>
        <dbReference type="EMBL" id="QGT79294.1"/>
    </source>
</evidence>
<keyword evidence="5 10" id="KW-0132">Cell division</keyword>
<keyword evidence="4 10" id="KW-0997">Cell inner membrane</keyword>
<evidence type="ECO:0000256" key="4">
    <source>
        <dbReference type="ARBA" id="ARBA00022519"/>
    </source>
</evidence>
<gene>
    <name evidence="10 12" type="primary">tolR</name>
    <name evidence="12" type="ORF">GM160_10595</name>
</gene>
<dbReference type="EMBL" id="CP046415">
    <property type="protein sequence ID" value="QGT79294.1"/>
    <property type="molecule type" value="Genomic_DNA"/>
</dbReference>
<comment type="subcellular location">
    <subcellularLocation>
        <location evidence="10">Cell inner membrane</location>
        <topology evidence="10">Single-pass membrane protein</topology>
    </subcellularLocation>
    <subcellularLocation>
        <location evidence="1">Cell membrane</location>
        <topology evidence="1">Single-pass membrane protein</topology>
    </subcellularLocation>
</comment>
<evidence type="ECO:0000256" key="9">
    <source>
        <dbReference type="ARBA" id="ARBA00023306"/>
    </source>
</evidence>
<dbReference type="Gene3D" id="3.30.420.270">
    <property type="match status" value="1"/>
</dbReference>
<evidence type="ECO:0000256" key="1">
    <source>
        <dbReference type="ARBA" id="ARBA00004162"/>
    </source>
</evidence>
<evidence type="ECO:0000256" key="11">
    <source>
        <dbReference type="SAM" id="MobiDB-lite"/>
    </source>
</evidence>
<evidence type="ECO:0000256" key="8">
    <source>
        <dbReference type="ARBA" id="ARBA00023136"/>
    </source>
</evidence>
<name>A0A6I6D717_9GAMM</name>
<dbReference type="GO" id="GO:0005886">
    <property type="term" value="C:plasma membrane"/>
    <property type="evidence" value="ECO:0007669"/>
    <property type="project" value="UniProtKB-SubCell"/>
</dbReference>
<organism evidence="12 13">
    <name type="scientific">Guyparkeria halophila</name>
    <dbReference type="NCBI Taxonomy" id="47960"/>
    <lineage>
        <taxon>Bacteria</taxon>
        <taxon>Pseudomonadati</taxon>
        <taxon>Pseudomonadota</taxon>
        <taxon>Gammaproteobacteria</taxon>
        <taxon>Chromatiales</taxon>
        <taxon>Thioalkalibacteraceae</taxon>
        <taxon>Guyparkeria</taxon>
    </lineage>
</organism>
<evidence type="ECO:0000256" key="3">
    <source>
        <dbReference type="ARBA" id="ARBA00022475"/>
    </source>
</evidence>
<dbReference type="HAMAP" id="MF_02203">
    <property type="entry name" value="TolR"/>
    <property type="match status" value="1"/>
</dbReference>
<dbReference type="RefSeq" id="WP_136867888.1">
    <property type="nucleotide sequence ID" value="NZ_CP046415.1"/>
</dbReference>
<evidence type="ECO:0000256" key="5">
    <source>
        <dbReference type="ARBA" id="ARBA00022618"/>
    </source>
</evidence>
<evidence type="ECO:0000256" key="7">
    <source>
        <dbReference type="ARBA" id="ARBA00022989"/>
    </source>
</evidence>
<dbReference type="Pfam" id="PF02472">
    <property type="entry name" value="ExbD"/>
    <property type="match status" value="1"/>
</dbReference>
<accession>A0A6I6D717</accession>
<evidence type="ECO:0000256" key="2">
    <source>
        <dbReference type="ARBA" id="ARBA00005811"/>
    </source>
</evidence>
<dbReference type="AlphaFoldDB" id="A0A6I6D717"/>
<proteinExistence type="inferred from homology"/>
<dbReference type="NCBIfam" id="TIGR02801">
    <property type="entry name" value="tolR"/>
    <property type="match status" value="1"/>
</dbReference>
<dbReference type="GO" id="GO:0051301">
    <property type="term" value="P:cell division"/>
    <property type="evidence" value="ECO:0007669"/>
    <property type="project" value="UniProtKB-UniRule"/>
</dbReference>
<keyword evidence="7 10" id="KW-1133">Transmembrane helix</keyword>
<keyword evidence="13" id="KW-1185">Reference proteome</keyword>
<evidence type="ECO:0000256" key="6">
    <source>
        <dbReference type="ARBA" id="ARBA00022692"/>
    </source>
</evidence>
<dbReference type="KEGG" id="ghl:GM160_10595"/>
<comment type="similarity">
    <text evidence="2 10">Belongs to the ExbD/TolR family.</text>
</comment>
<dbReference type="InterPro" id="IPR003400">
    <property type="entry name" value="ExbD"/>
</dbReference>
<comment type="function">
    <text evidence="10">Part of the Tol-Pal system, which plays a role in outer membrane invagination during cell division and is important for maintaining outer membrane integrity.</text>
</comment>
<reference evidence="12 13" key="1">
    <citation type="submission" date="2019-11" db="EMBL/GenBank/DDBJ databases">
        <authorList>
            <person name="Zhang J."/>
            <person name="Sun C."/>
        </authorList>
    </citation>
    <scope>NUCLEOTIDE SEQUENCE [LARGE SCALE GENOMIC DNA]</scope>
    <source>
        <strain evidence="13">sp2</strain>
    </source>
</reference>
<dbReference type="PANTHER" id="PTHR30558:SF7">
    <property type="entry name" value="TOL-PAL SYSTEM PROTEIN TOLR"/>
    <property type="match status" value="1"/>
</dbReference>
<protein>
    <recommendedName>
        <fullName evidence="10">Tol-Pal system protein TolR</fullName>
    </recommendedName>
</protein>
<dbReference type="InterPro" id="IPR014168">
    <property type="entry name" value="Tol-Pal_TolR"/>
</dbReference>
<keyword evidence="3 10" id="KW-1003">Cell membrane</keyword>
<dbReference type="PANTHER" id="PTHR30558">
    <property type="entry name" value="EXBD MEMBRANE COMPONENT OF PMF-DRIVEN MACROMOLECULE IMPORT SYSTEM"/>
    <property type="match status" value="1"/>
</dbReference>
<dbReference type="GO" id="GO:0022857">
    <property type="term" value="F:transmembrane transporter activity"/>
    <property type="evidence" value="ECO:0007669"/>
    <property type="project" value="InterPro"/>
</dbReference>
<keyword evidence="6 10" id="KW-0812">Transmembrane</keyword>
<sequence length="152" mass="16345">MARRTRRARRMVAEINVVPYIDVMLVLLVIFMVTAPMLQQGVEVEPPQASASPLEDTDEPPLLISVNRDGEYFVNQADNPDAPVSLATVTELVAAARRVDPETPVLVKGDRSSNYENVMRAMVAAQQGGAPKVGLVTDSDPSDLGAGSEEAQ</sequence>
<comment type="subunit">
    <text evidence="10">The Tol-Pal system is composed of five core proteins: the inner membrane proteins TolA, TolQ and TolR, the periplasmic protein TolB and the outer membrane protein Pal. They form a network linking the inner and outer membranes and the peptidoglycan layer.</text>
</comment>
<evidence type="ECO:0000313" key="13">
    <source>
        <dbReference type="Proteomes" id="UP000427716"/>
    </source>
</evidence>
<evidence type="ECO:0000256" key="10">
    <source>
        <dbReference type="HAMAP-Rule" id="MF_02203"/>
    </source>
</evidence>
<feature type="transmembrane region" description="Helical" evidence="10">
    <location>
        <begin position="20"/>
        <end position="38"/>
    </location>
</feature>
<feature type="region of interest" description="Disordered" evidence="11">
    <location>
        <begin position="129"/>
        <end position="152"/>
    </location>
</feature>
<keyword evidence="8 10" id="KW-0472">Membrane</keyword>